<dbReference type="Proteomes" id="UP001306950">
    <property type="component" value="Unassembled WGS sequence"/>
</dbReference>
<gene>
    <name evidence="1" type="ORF">V3851_21270</name>
    <name evidence="2" type="ORF">V3851_23660</name>
</gene>
<organism evidence="2 3">
    <name type="scientific">Paenibacillus haidiansis</name>
    <dbReference type="NCBI Taxonomy" id="1574488"/>
    <lineage>
        <taxon>Bacteria</taxon>
        <taxon>Bacillati</taxon>
        <taxon>Bacillota</taxon>
        <taxon>Bacilli</taxon>
        <taxon>Bacillales</taxon>
        <taxon>Paenibacillaceae</taxon>
        <taxon>Paenibacillus</taxon>
    </lineage>
</organism>
<reference evidence="2 3" key="1">
    <citation type="submission" date="2024-02" db="EMBL/GenBank/DDBJ databases">
        <title>A nitrogen-fixing paenibacillus bacterium.</title>
        <authorList>
            <person name="Zhang W.L."/>
            <person name="Chen S.F."/>
        </authorList>
    </citation>
    <scope>NUCLEOTIDE SEQUENCE [LARGE SCALE GENOMIC DNA]</scope>
    <source>
        <strain evidence="2 3">M1</strain>
    </source>
</reference>
<name>A0ABU7VYE7_9BACL</name>
<sequence>MYNRTVWKDHIVSPTGEIVQQGTPISAANLNNIEEGIAQLNVDLQNVKVPPASLDEAGIVQLSSATDSDAEDKAATPKAIKDAALKAKSYTDQQINLVTETGIPKLVSYPLKVTATTDNQAVFEIPLDLFDSNTDTLMVSINRAILDPSQYTITNTVRNAAGEVTQRAKITLLSGVASSSELSMVVLKNVPIGPDGAINGAVLAVDSVPLNRVNGLQEQLDEVFQAGNERKTEVVAALVAKGISASISESWDSLISKMSAIIKATGNATAAQVRAGATFSNASANGLTGSLPVRATAAQTITPGTSDKVLQAGIFDGAITIKGDANLVPGNIKDGAEIFGVAGNSIEGKRSATGTAIPYNSEISVRSLSFSPSVVVYYYIPDLYGFLARRNGFTTDFGAVTAGANSYNQITGTFYADGFKIRTPNVPTGKQVQWLAIE</sequence>
<comment type="caution">
    <text evidence="2">The sequence shown here is derived from an EMBL/GenBank/DDBJ whole genome shotgun (WGS) entry which is preliminary data.</text>
</comment>
<dbReference type="Pfam" id="PF03406">
    <property type="entry name" value="Phage_fiber_2"/>
    <property type="match status" value="1"/>
</dbReference>
<protein>
    <submittedName>
        <fullName evidence="2">Phage tail protein</fullName>
    </submittedName>
</protein>
<dbReference type="RefSeq" id="WP_331848552.1">
    <property type="nucleotide sequence ID" value="NZ_JAZHPZ010000014.1"/>
</dbReference>
<dbReference type="EMBL" id="JAZHPZ010000014">
    <property type="protein sequence ID" value="MEF2968369.1"/>
    <property type="molecule type" value="Genomic_DNA"/>
</dbReference>
<evidence type="ECO:0000313" key="1">
    <source>
        <dbReference type="EMBL" id="MEF2968369.1"/>
    </source>
</evidence>
<dbReference type="EMBL" id="JAZHPZ010000019">
    <property type="protein sequence ID" value="MEF2968796.1"/>
    <property type="molecule type" value="Genomic_DNA"/>
</dbReference>
<keyword evidence="3" id="KW-1185">Reference proteome</keyword>
<dbReference type="InterPro" id="IPR005068">
    <property type="entry name" value="Phage_lambda_Stf-r2"/>
</dbReference>
<evidence type="ECO:0000313" key="2">
    <source>
        <dbReference type="EMBL" id="MEF2968796.1"/>
    </source>
</evidence>
<proteinExistence type="predicted"/>
<accession>A0ABU7VYE7</accession>
<evidence type="ECO:0000313" key="3">
    <source>
        <dbReference type="Proteomes" id="UP001306950"/>
    </source>
</evidence>